<dbReference type="AlphaFoldDB" id="A0A9X2TFT3"/>
<gene>
    <name evidence="1" type="ORF">GGP71_003330</name>
</gene>
<reference evidence="1" key="1">
    <citation type="submission" date="2022-08" db="EMBL/GenBank/DDBJ databases">
        <title>Genomic Encyclopedia of Type Strains, Phase V (KMG-V): Genome sequencing to study the core and pangenomes of soil and plant-associated prokaryotes.</title>
        <authorList>
            <person name="Whitman W."/>
        </authorList>
    </citation>
    <scope>NUCLEOTIDE SEQUENCE</scope>
    <source>
        <strain evidence="1">0</strain>
    </source>
</reference>
<sequence length="76" mass="8972">MSDPFNVDQLTDKQKKALQVMIKRFKEMSDEKQESVIDRMNKKDEDVADFLSKVVRVQDRSEKIDRLADKIIDRVS</sequence>
<dbReference type="RefSeq" id="WP_183957730.1">
    <property type="nucleotide sequence ID" value="NZ_JACIFC010000014.1"/>
</dbReference>
<dbReference type="EMBL" id="JANUAU010000021">
    <property type="protein sequence ID" value="MCS3679379.1"/>
    <property type="molecule type" value="Genomic_DNA"/>
</dbReference>
<evidence type="ECO:0000313" key="2">
    <source>
        <dbReference type="Proteomes" id="UP001155027"/>
    </source>
</evidence>
<protein>
    <submittedName>
        <fullName evidence="1">Uncharacterized protein</fullName>
    </submittedName>
</protein>
<evidence type="ECO:0000313" key="1">
    <source>
        <dbReference type="EMBL" id="MCS3679379.1"/>
    </source>
</evidence>
<comment type="caution">
    <text evidence="1">The sequence shown here is derived from an EMBL/GenBank/DDBJ whole genome shotgun (WGS) entry which is preliminary data.</text>
</comment>
<name>A0A9X2TFT3_9BACT</name>
<accession>A0A9X2TFT3</accession>
<dbReference type="Proteomes" id="UP001155027">
    <property type="component" value="Unassembled WGS sequence"/>
</dbReference>
<proteinExistence type="predicted"/>
<organism evidence="1 2">
    <name type="scientific">Salinibacter ruber</name>
    <dbReference type="NCBI Taxonomy" id="146919"/>
    <lineage>
        <taxon>Bacteria</taxon>
        <taxon>Pseudomonadati</taxon>
        <taxon>Rhodothermota</taxon>
        <taxon>Rhodothermia</taxon>
        <taxon>Rhodothermales</taxon>
        <taxon>Salinibacteraceae</taxon>
        <taxon>Salinibacter</taxon>
    </lineage>
</organism>